<gene>
    <name evidence="5" type="ORF">COB13_11935</name>
</gene>
<feature type="domain" description="Imelysin-like" evidence="4">
    <location>
        <begin position="42"/>
        <end position="339"/>
    </location>
</feature>
<name>A0A2A4YWT5_9PROT</name>
<comment type="subcellular location">
    <subcellularLocation>
        <location evidence="1">Cell envelope</location>
    </subcellularLocation>
</comment>
<dbReference type="GO" id="GO:0030313">
    <property type="term" value="C:cell envelope"/>
    <property type="evidence" value="ECO:0007669"/>
    <property type="project" value="UniProtKB-SubCell"/>
</dbReference>
<dbReference type="CDD" id="cd14659">
    <property type="entry name" value="Imelysin-like_IPPA"/>
    <property type="match status" value="1"/>
</dbReference>
<feature type="signal peptide" evidence="3">
    <location>
        <begin position="1"/>
        <end position="21"/>
    </location>
</feature>
<evidence type="ECO:0000256" key="2">
    <source>
        <dbReference type="ARBA" id="ARBA00022729"/>
    </source>
</evidence>
<dbReference type="EMBL" id="NVUS01000016">
    <property type="protein sequence ID" value="PCI99333.1"/>
    <property type="molecule type" value="Genomic_DNA"/>
</dbReference>
<organism evidence="5">
    <name type="scientific">OCS116 cluster bacterium</name>
    <dbReference type="NCBI Taxonomy" id="2030921"/>
    <lineage>
        <taxon>Bacteria</taxon>
        <taxon>Pseudomonadati</taxon>
        <taxon>Pseudomonadota</taxon>
        <taxon>Alphaproteobacteria</taxon>
        <taxon>OCS116 cluster</taxon>
    </lineage>
</organism>
<dbReference type="Gene3D" id="1.20.1420.20">
    <property type="entry name" value="M75 peptidase, HXXE motif"/>
    <property type="match status" value="1"/>
</dbReference>
<keyword evidence="2 3" id="KW-0732">Signal</keyword>
<dbReference type="InterPro" id="IPR038352">
    <property type="entry name" value="Imelysin_sf"/>
</dbReference>
<comment type="caution">
    <text evidence="5">The sequence shown here is derived from an EMBL/GenBank/DDBJ whole genome shotgun (WGS) entry which is preliminary data.</text>
</comment>
<proteinExistence type="predicted"/>
<reference evidence="5" key="2">
    <citation type="journal article" date="2018" name="ISME J.">
        <title>A dynamic microbial community with high functional redundancy inhabits the cold, oxic subseafloor aquifer.</title>
        <authorList>
            <person name="Tully B.J."/>
            <person name="Wheat C.G."/>
            <person name="Glazer B.T."/>
            <person name="Huber J.A."/>
        </authorList>
    </citation>
    <scope>NUCLEOTIDE SEQUENCE</scope>
    <source>
        <strain evidence="5">NORP83</strain>
    </source>
</reference>
<reference key="1">
    <citation type="submission" date="2017-08" db="EMBL/GenBank/DDBJ databases">
        <title>A dynamic microbial community with high functional redundancy inhabits the cold, oxic subseafloor aquifer.</title>
        <authorList>
            <person name="Tully B.J."/>
            <person name="Wheat C.G."/>
            <person name="Glazer B.T."/>
            <person name="Huber J.A."/>
        </authorList>
    </citation>
    <scope>NUCLEOTIDE SEQUENCE [LARGE SCALE GENOMIC DNA]</scope>
</reference>
<feature type="chain" id="PRO_5012969474" description="Imelysin-like domain-containing protein" evidence="3">
    <location>
        <begin position="22"/>
        <end position="361"/>
    </location>
</feature>
<dbReference type="InterPro" id="IPR018976">
    <property type="entry name" value="Imelysin-like"/>
</dbReference>
<evidence type="ECO:0000259" key="4">
    <source>
        <dbReference type="Pfam" id="PF09375"/>
    </source>
</evidence>
<protein>
    <recommendedName>
        <fullName evidence="4">Imelysin-like domain-containing protein</fullName>
    </recommendedName>
</protein>
<dbReference type="InterPro" id="IPR034984">
    <property type="entry name" value="Imelysin-like_IPPA"/>
</dbReference>
<evidence type="ECO:0000256" key="3">
    <source>
        <dbReference type="SAM" id="SignalP"/>
    </source>
</evidence>
<dbReference type="Pfam" id="PF09375">
    <property type="entry name" value="Peptidase_M75"/>
    <property type="match status" value="1"/>
</dbReference>
<dbReference type="AlphaFoldDB" id="A0A2A4YWT5"/>
<accession>A0A2A4YWT5</accession>
<evidence type="ECO:0000313" key="5">
    <source>
        <dbReference type="EMBL" id="PCI99333.1"/>
    </source>
</evidence>
<sequence>MMKLLGKICIGFGLLFSAAQADEALTRQVHQQFIDDYIVVHLQSFKAEAQALDTAVTDACAKDDAPQWQTVKTNFASAVTAWMPLQSMRFDAFEKNSRDLRTYFWPNSRGEKQAGKFLHKMNMSKLEPSYFHNLSVALQGLPIIEWLLYHKDSTLFADDQKLKTYTCNYLAAVTLNLTVITDELLAEFGNGGAARTILLTPSDGNALYGALPEVTLQFYKAVHAMVEMVHGQKLSRPIANELQYLKPKRLEMWRAGLTKVNMTANIASIFDAYKIFSPMIVAAEQGAEIDVAIQQQFADTLQLMNAMPDDFYNALNGDDRPAMWQQSRALIDQLAVLKNTLAIKGTEALGIPLGFNALDGD</sequence>
<evidence type="ECO:0000256" key="1">
    <source>
        <dbReference type="ARBA" id="ARBA00004196"/>
    </source>
</evidence>